<dbReference type="HOGENOM" id="CLU_010194_44_2_1"/>
<dbReference type="EMBL" id="KB822720">
    <property type="protein sequence ID" value="ETN40002.1"/>
    <property type="molecule type" value="Genomic_DNA"/>
</dbReference>
<reference evidence="5 6" key="1">
    <citation type="submission" date="2013-03" db="EMBL/GenBank/DDBJ databases">
        <title>The Genome Sequence of Phialophora europaea CBS 101466.</title>
        <authorList>
            <consortium name="The Broad Institute Genomics Platform"/>
            <person name="Cuomo C."/>
            <person name="de Hoog S."/>
            <person name="Gorbushina A."/>
            <person name="Walker B."/>
            <person name="Young S.K."/>
            <person name="Zeng Q."/>
            <person name="Gargeya S."/>
            <person name="Fitzgerald M."/>
            <person name="Haas B."/>
            <person name="Abouelleil A."/>
            <person name="Allen A.W."/>
            <person name="Alvarado L."/>
            <person name="Arachchi H.M."/>
            <person name="Berlin A.M."/>
            <person name="Chapman S.B."/>
            <person name="Gainer-Dewar J."/>
            <person name="Goldberg J."/>
            <person name="Griggs A."/>
            <person name="Gujja S."/>
            <person name="Hansen M."/>
            <person name="Howarth C."/>
            <person name="Imamovic A."/>
            <person name="Ireland A."/>
            <person name="Larimer J."/>
            <person name="McCowan C."/>
            <person name="Murphy C."/>
            <person name="Pearson M."/>
            <person name="Poon T.W."/>
            <person name="Priest M."/>
            <person name="Roberts A."/>
            <person name="Saif S."/>
            <person name="Shea T."/>
            <person name="Sisk P."/>
            <person name="Sykes S."/>
            <person name="Wortman J."/>
            <person name="Nusbaum C."/>
            <person name="Birren B."/>
        </authorList>
    </citation>
    <scope>NUCLEOTIDE SEQUENCE [LARGE SCALE GENOMIC DNA]</scope>
    <source>
        <strain evidence="5 6">CBS 101466</strain>
    </source>
</reference>
<keyword evidence="4" id="KW-0812">Transmembrane</keyword>
<dbReference type="InterPro" id="IPR002347">
    <property type="entry name" value="SDR_fam"/>
</dbReference>
<sequence>MDVIRSMVAAFGSVLYTTLSTPLYLLPTRSRRRAEYILSRQASLASLVLGRLLPTLHPPYIDLSGKIALITGANSGIGLSLSKSLALRGATIYLACRNASKAEFARLEILHQQPSARDRVHILSLDTADLASVHACASTLIAHLGAAKLDLLVHNAGISTPPAEPDGDEGSAFSPQGFELVYATNFLGGFLLTHLLEQHLAEDARVVLTSSHAQYAGRFSGGFVNTVGSHGRERVVEAGFHCPPVRAAKAHGFEGCYANSKAMQCAFARLLQRRFDGVMGKGGKIADGTGRVVHVFSPGFTRTAIFGKIEGTSWAKDPMFKSLVATEGLFATEVQQGAATGLFLCGSQEEQVVGIGRGGAYWERMERRTGSANLLGDGVLQRLWERWEVDAGIEWPMKIYM</sequence>
<dbReference type="PANTHER" id="PTHR24320">
    <property type="entry name" value="RETINOL DEHYDROGENASE"/>
    <property type="match status" value="1"/>
</dbReference>
<keyword evidence="6" id="KW-1185">Reference proteome</keyword>
<dbReference type="Gene3D" id="3.40.50.720">
    <property type="entry name" value="NAD(P)-binding Rossmann-like Domain"/>
    <property type="match status" value="1"/>
</dbReference>
<dbReference type="OrthoDB" id="542013at2759"/>
<comment type="similarity">
    <text evidence="1">Belongs to the short-chain dehydrogenases/reductases (SDR) family.</text>
</comment>
<evidence type="ECO:0000256" key="1">
    <source>
        <dbReference type="ARBA" id="ARBA00006484"/>
    </source>
</evidence>
<dbReference type="STRING" id="1220924.W2RU91"/>
<dbReference type="RefSeq" id="XP_008716845.1">
    <property type="nucleotide sequence ID" value="XM_008718623.1"/>
</dbReference>
<dbReference type="InParanoid" id="W2RU91"/>
<keyword evidence="4" id="KW-1133">Transmembrane helix</keyword>
<dbReference type="Pfam" id="PF00106">
    <property type="entry name" value="adh_short"/>
    <property type="match status" value="1"/>
</dbReference>
<evidence type="ECO:0000256" key="2">
    <source>
        <dbReference type="ARBA" id="ARBA00022857"/>
    </source>
</evidence>
<dbReference type="GeneID" id="19971616"/>
<dbReference type="Proteomes" id="UP000030752">
    <property type="component" value="Unassembled WGS sequence"/>
</dbReference>
<evidence type="ECO:0008006" key="7">
    <source>
        <dbReference type="Google" id="ProtNLM"/>
    </source>
</evidence>
<organism evidence="5 6">
    <name type="scientific">Cyphellophora europaea (strain CBS 101466)</name>
    <name type="common">Phialophora europaea</name>
    <dbReference type="NCBI Taxonomy" id="1220924"/>
    <lineage>
        <taxon>Eukaryota</taxon>
        <taxon>Fungi</taxon>
        <taxon>Dikarya</taxon>
        <taxon>Ascomycota</taxon>
        <taxon>Pezizomycotina</taxon>
        <taxon>Eurotiomycetes</taxon>
        <taxon>Chaetothyriomycetidae</taxon>
        <taxon>Chaetothyriales</taxon>
        <taxon>Cyphellophoraceae</taxon>
        <taxon>Cyphellophora</taxon>
    </lineage>
</organism>
<gene>
    <name evidence="5" type="ORF">HMPREF1541_04277</name>
</gene>
<feature type="transmembrane region" description="Helical" evidence="4">
    <location>
        <begin position="6"/>
        <end position="26"/>
    </location>
</feature>
<evidence type="ECO:0000313" key="5">
    <source>
        <dbReference type="EMBL" id="ETN40002.1"/>
    </source>
</evidence>
<dbReference type="GO" id="GO:0016491">
    <property type="term" value="F:oxidoreductase activity"/>
    <property type="evidence" value="ECO:0007669"/>
    <property type="project" value="UniProtKB-KW"/>
</dbReference>
<dbReference type="PANTHER" id="PTHR24320:SF152">
    <property type="entry name" value="SHORT-CHAIN DEHYDROGENASE_REDUCTASE FAMILY PROTEIN"/>
    <property type="match status" value="1"/>
</dbReference>
<dbReference type="PRINTS" id="PR00081">
    <property type="entry name" value="GDHRDH"/>
</dbReference>
<accession>W2RU91</accession>
<proteinExistence type="inferred from homology"/>
<dbReference type="VEuPathDB" id="FungiDB:HMPREF1541_04277"/>
<dbReference type="AlphaFoldDB" id="W2RU91"/>
<protein>
    <recommendedName>
        <fullName evidence="7">Ketoreductase (KR) domain-containing protein</fullName>
    </recommendedName>
</protein>
<evidence type="ECO:0000256" key="4">
    <source>
        <dbReference type="SAM" id="Phobius"/>
    </source>
</evidence>
<keyword evidence="2" id="KW-0521">NADP</keyword>
<dbReference type="InterPro" id="IPR036291">
    <property type="entry name" value="NAD(P)-bd_dom_sf"/>
</dbReference>
<keyword evidence="4" id="KW-0472">Membrane</keyword>
<evidence type="ECO:0000313" key="6">
    <source>
        <dbReference type="Proteomes" id="UP000030752"/>
    </source>
</evidence>
<name>W2RU91_CYPE1</name>
<evidence type="ECO:0000256" key="3">
    <source>
        <dbReference type="ARBA" id="ARBA00023002"/>
    </source>
</evidence>
<dbReference type="eggNOG" id="KOG1208">
    <property type="taxonomic scope" value="Eukaryota"/>
</dbReference>
<dbReference type="SUPFAM" id="SSF51735">
    <property type="entry name" value="NAD(P)-binding Rossmann-fold domains"/>
    <property type="match status" value="1"/>
</dbReference>
<keyword evidence="3" id="KW-0560">Oxidoreductase</keyword>